<dbReference type="Pfam" id="PF07734">
    <property type="entry name" value="FBA_1"/>
    <property type="match status" value="1"/>
</dbReference>
<dbReference type="Proteomes" id="UP001163823">
    <property type="component" value="Chromosome 7"/>
</dbReference>
<organism evidence="2 3">
    <name type="scientific">Quillaja saponaria</name>
    <name type="common">Soap bark tree</name>
    <dbReference type="NCBI Taxonomy" id="32244"/>
    <lineage>
        <taxon>Eukaryota</taxon>
        <taxon>Viridiplantae</taxon>
        <taxon>Streptophyta</taxon>
        <taxon>Embryophyta</taxon>
        <taxon>Tracheophyta</taxon>
        <taxon>Spermatophyta</taxon>
        <taxon>Magnoliopsida</taxon>
        <taxon>eudicotyledons</taxon>
        <taxon>Gunneridae</taxon>
        <taxon>Pentapetalae</taxon>
        <taxon>rosids</taxon>
        <taxon>fabids</taxon>
        <taxon>Fabales</taxon>
        <taxon>Quillajaceae</taxon>
        <taxon>Quillaja</taxon>
    </lineage>
</organism>
<sequence>MGRACHRRTAQQLDSRYLPGSWWPFSLNFCSAAIFLVSSVIKLVPQSCCNWIPQLHMPSQVPIVKLHPLHCSLPRTRAPQKASDDDGVPLSWGENDRVILSFNMSDEVFQKSPLPPKSGTVYDECVLVINDSIAFVELFRTTEYEWIDIWEMNETDVERTWTKKLRITVHNGLQSLFLGLRRDGKFFLDNGLGELLIYDANRQALMNSRIYGTLHSLQIITYNESLVSFRRGIEFEHHHD</sequence>
<feature type="domain" description="F-box associated beta-propeller type 1" evidence="1">
    <location>
        <begin position="94"/>
        <end position="204"/>
    </location>
</feature>
<proteinExistence type="predicted"/>
<reference evidence="2" key="1">
    <citation type="journal article" date="2023" name="Science">
        <title>Elucidation of the pathway for biosynthesis of saponin adjuvants from the soapbark tree.</title>
        <authorList>
            <person name="Reed J."/>
            <person name="Orme A."/>
            <person name="El-Demerdash A."/>
            <person name="Owen C."/>
            <person name="Martin L.B.B."/>
            <person name="Misra R.C."/>
            <person name="Kikuchi S."/>
            <person name="Rejzek M."/>
            <person name="Martin A.C."/>
            <person name="Harkess A."/>
            <person name="Leebens-Mack J."/>
            <person name="Louveau T."/>
            <person name="Stephenson M.J."/>
            <person name="Osbourn A."/>
        </authorList>
    </citation>
    <scope>NUCLEOTIDE SEQUENCE</scope>
    <source>
        <strain evidence="2">S10</strain>
    </source>
</reference>
<comment type="caution">
    <text evidence="2">The sequence shown here is derived from an EMBL/GenBank/DDBJ whole genome shotgun (WGS) entry which is preliminary data.</text>
</comment>
<protein>
    <submittedName>
        <fullName evidence="2">F-box protein</fullName>
    </submittedName>
</protein>
<evidence type="ECO:0000313" key="3">
    <source>
        <dbReference type="Proteomes" id="UP001163823"/>
    </source>
</evidence>
<keyword evidence="3" id="KW-1185">Reference proteome</keyword>
<dbReference type="KEGG" id="qsa:O6P43_017254"/>
<gene>
    <name evidence="2" type="ORF">O6P43_017254</name>
</gene>
<dbReference type="AlphaFoldDB" id="A0AAD7PPB8"/>
<evidence type="ECO:0000313" key="2">
    <source>
        <dbReference type="EMBL" id="KAJ7961965.1"/>
    </source>
</evidence>
<dbReference type="EMBL" id="JARAOO010000007">
    <property type="protein sequence ID" value="KAJ7961965.1"/>
    <property type="molecule type" value="Genomic_DNA"/>
</dbReference>
<name>A0AAD7PPB8_QUISA</name>
<accession>A0AAD7PPB8</accession>
<evidence type="ECO:0000259" key="1">
    <source>
        <dbReference type="Pfam" id="PF07734"/>
    </source>
</evidence>
<dbReference type="InterPro" id="IPR006527">
    <property type="entry name" value="F-box-assoc_dom_typ1"/>
</dbReference>